<dbReference type="EMBL" id="JANJYJ010000001">
    <property type="protein sequence ID" value="KAK3232176.1"/>
    <property type="molecule type" value="Genomic_DNA"/>
</dbReference>
<sequence>MEETHPSHKNHKLKLHSSNRLYRCDGCMVIGVGARYRCDTCDLIFAGSACSMSQSPTTTSTKTAPSNSSINHSVENGGVKADTVMGVGNL</sequence>
<gene>
    <name evidence="4" type="ORF">Dsin_004057</name>
</gene>
<reference evidence="4" key="1">
    <citation type="journal article" date="2023" name="Plant J.">
        <title>Genome sequences and population genomics provide insights into the demographic history, inbreeding, and mutation load of two 'living fossil' tree species of Dipteronia.</title>
        <authorList>
            <person name="Feng Y."/>
            <person name="Comes H.P."/>
            <person name="Chen J."/>
            <person name="Zhu S."/>
            <person name="Lu R."/>
            <person name="Zhang X."/>
            <person name="Li P."/>
            <person name="Qiu J."/>
            <person name="Olsen K.M."/>
            <person name="Qiu Y."/>
        </authorList>
    </citation>
    <scope>NUCLEOTIDE SEQUENCE</scope>
    <source>
        <strain evidence="4">NBL</strain>
    </source>
</reference>
<organism evidence="4 5">
    <name type="scientific">Dipteronia sinensis</name>
    <dbReference type="NCBI Taxonomy" id="43782"/>
    <lineage>
        <taxon>Eukaryota</taxon>
        <taxon>Viridiplantae</taxon>
        <taxon>Streptophyta</taxon>
        <taxon>Embryophyta</taxon>
        <taxon>Tracheophyta</taxon>
        <taxon>Spermatophyta</taxon>
        <taxon>Magnoliopsida</taxon>
        <taxon>eudicotyledons</taxon>
        <taxon>Gunneridae</taxon>
        <taxon>Pentapetalae</taxon>
        <taxon>rosids</taxon>
        <taxon>malvids</taxon>
        <taxon>Sapindales</taxon>
        <taxon>Sapindaceae</taxon>
        <taxon>Hippocastanoideae</taxon>
        <taxon>Acereae</taxon>
        <taxon>Dipteronia</taxon>
    </lineage>
</organism>
<comment type="caution">
    <text evidence="4">The sequence shown here is derived from an EMBL/GenBank/DDBJ whole genome shotgun (WGS) entry which is preliminary data.</text>
</comment>
<keyword evidence="1" id="KW-0677">Repeat</keyword>
<dbReference type="InterPro" id="IPR046349">
    <property type="entry name" value="C1-like_sf"/>
</dbReference>
<feature type="domain" description="DC1" evidence="3">
    <location>
        <begin position="6"/>
        <end position="45"/>
    </location>
</feature>
<feature type="compositionally biased region" description="Low complexity" evidence="2">
    <location>
        <begin position="51"/>
        <end position="69"/>
    </location>
</feature>
<protein>
    <recommendedName>
        <fullName evidence="3">DC1 domain-containing protein</fullName>
    </recommendedName>
</protein>
<dbReference type="Proteomes" id="UP001281410">
    <property type="component" value="Unassembled WGS sequence"/>
</dbReference>
<dbReference type="SUPFAM" id="SSF57889">
    <property type="entry name" value="Cysteine-rich domain"/>
    <property type="match status" value="1"/>
</dbReference>
<evidence type="ECO:0000259" key="3">
    <source>
        <dbReference type="Pfam" id="PF03107"/>
    </source>
</evidence>
<dbReference type="Pfam" id="PF03107">
    <property type="entry name" value="C1_2"/>
    <property type="match status" value="1"/>
</dbReference>
<dbReference type="PANTHER" id="PTHR46477:SF3">
    <property type="entry name" value="CYSTEINE_HISTIDINE-RICH C1 DOMAIN FAMILY PROTEIN"/>
    <property type="match status" value="1"/>
</dbReference>
<dbReference type="AlphaFoldDB" id="A0AAE0EKX5"/>
<name>A0AAE0EKX5_9ROSI</name>
<keyword evidence="5" id="KW-1185">Reference proteome</keyword>
<dbReference type="InterPro" id="IPR004146">
    <property type="entry name" value="DC1"/>
</dbReference>
<proteinExistence type="predicted"/>
<feature type="region of interest" description="Disordered" evidence="2">
    <location>
        <begin position="51"/>
        <end position="90"/>
    </location>
</feature>
<evidence type="ECO:0000256" key="1">
    <source>
        <dbReference type="ARBA" id="ARBA00022737"/>
    </source>
</evidence>
<evidence type="ECO:0000313" key="4">
    <source>
        <dbReference type="EMBL" id="KAK3232176.1"/>
    </source>
</evidence>
<evidence type="ECO:0000313" key="5">
    <source>
        <dbReference type="Proteomes" id="UP001281410"/>
    </source>
</evidence>
<accession>A0AAE0EKX5</accession>
<evidence type="ECO:0000256" key="2">
    <source>
        <dbReference type="SAM" id="MobiDB-lite"/>
    </source>
</evidence>
<dbReference type="PANTHER" id="PTHR46477">
    <property type="entry name" value="CYSTEINE/HISTIDINE-RICH C1 DOMAIN FAMILY PROTEIN"/>
    <property type="match status" value="1"/>
</dbReference>